<evidence type="ECO:0000259" key="9">
    <source>
        <dbReference type="PROSITE" id="PS51384"/>
    </source>
</evidence>
<evidence type="ECO:0000256" key="5">
    <source>
        <dbReference type="ARBA" id="ARBA00023002"/>
    </source>
</evidence>
<dbReference type="EMBL" id="BAAAGX010000016">
    <property type="protein sequence ID" value="GAA0250335.1"/>
    <property type="molecule type" value="Genomic_DNA"/>
</dbReference>
<evidence type="ECO:0000256" key="1">
    <source>
        <dbReference type="ARBA" id="ARBA00001974"/>
    </source>
</evidence>
<accession>A0ABN0UH46</accession>
<dbReference type="CDD" id="cd00207">
    <property type="entry name" value="fer2"/>
    <property type="match status" value="1"/>
</dbReference>
<feature type="domain" description="2Fe-2S ferredoxin-type" evidence="8">
    <location>
        <begin position="221"/>
        <end position="306"/>
    </location>
</feature>
<keyword evidence="7" id="KW-0411">Iron-sulfur</keyword>
<dbReference type="CDD" id="cd06185">
    <property type="entry name" value="PDR_like"/>
    <property type="match status" value="1"/>
</dbReference>
<name>A0ABN0UH46_9ACTN</name>
<dbReference type="InterPro" id="IPR017938">
    <property type="entry name" value="Riboflavin_synthase-like_b-brl"/>
</dbReference>
<feature type="domain" description="FAD-binding FR-type" evidence="9">
    <location>
        <begin position="1"/>
        <end position="98"/>
    </location>
</feature>
<comment type="caution">
    <text evidence="10">The sequence shown here is derived from an EMBL/GenBank/DDBJ whole genome shotgun (WGS) entry which is preliminary data.</text>
</comment>
<dbReference type="SUPFAM" id="SSF54292">
    <property type="entry name" value="2Fe-2S ferredoxin-like"/>
    <property type="match status" value="1"/>
</dbReference>
<evidence type="ECO:0000256" key="7">
    <source>
        <dbReference type="ARBA" id="ARBA00023014"/>
    </source>
</evidence>
<evidence type="ECO:0000313" key="11">
    <source>
        <dbReference type="Proteomes" id="UP001500967"/>
    </source>
</evidence>
<sequence>MSVLDLVVRRTTELADGIRELALAAADAGPLPPHPAGSHLVLECGPARNAYSLTNDGTAPGEYTIAVLRRGGGSTHLHGLGPGDRVAASRPRSAFAPVRTARKHLLIAGGIGITPMVAHVREARRRHRDVELIYVHRPHAGAFAAELAATLGPRLHRVTGRAEFVRVTRNALAAQPLGTHLYVCGPGGLTDRVLTDAADAGWVPPRLHLERFVPADLEPGTEFVARLARSGRDVVVPSGTSLLDALERAGVAVPNLCRQGICGECRTPVLAGTPLHRDEYLDESEHGTAVMCCVSRSETDTLELDL</sequence>
<keyword evidence="3" id="KW-0001">2Fe-2S</keyword>
<dbReference type="RefSeq" id="WP_344650317.1">
    <property type="nucleotide sequence ID" value="NZ_BAAAGX010000016.1"/>
</dbReference>
<comment type="cofactor">
    <cofactor evidence="1">
        <name>FAD</name>
        <dbReference type="ChEBI" id="CHEBI:57692"/>
    </cofactor>
</comment>
<evidence type="ECO:0000256" key="2">
    <source>
        <dbReference type="ARBA" id="ARBA00022630"/>
    </source>
</evidence>
<evidence type="ECO:0000259" key="8">
    <source>
        <dbReference type="PROSITE" id="PS51085"/>
    </source>
</evidence>
<dbReference type="InterPro" id="IPR001041">
    <property type="entry name" value="2Fe-2S_ferredoxin-type"/>
</dbReference>
<reference evidence="10 11" key="1">
    <citation type="journal article" date="2019" name="Int. J. Syst. Evol. Microbiol.">
        <title>The Global Catalogue of Microorganisms (GCM) 10K type strain sequencing project: providing services to taxonomists for standard genome sequencing and annotation.</title>
        <authorList>
            <consortium name="The Broad Institute Genomics Platform"/>
            <consortium name="The Broad Institute Genome Sequencing Center for Infectious Disease"/>
            <person name="Wu L."/>
            <person name="Ma J."/>
        </authorList>
    </citation>
    <scope>NUCLEOTIDE SEQUENCE [LARGE SCALE GENOMIC DNA]</scope>
    <source>
        <strain evidence="10 11">JCM 10425</strain>
    </source>
</reference>
<dbReference type="InterPro" id="IPR017927">
    <property type="entry name" value="FAD-bd_FR_type"/>
</dbReference>
<keyword evidence="11" id="KW-1185">Reference proteome</keyword>
<dbReference type="Pfam" id="PF22290">
    <property type="entry name" value="DmmA-like_N"/>
    <property type="match status" value="1"/>
</dbReference>
<dbReference type="SUPFAM" id="SSF63380">
    <property type="entry name" value="Riboflavin synthase domain-like"/>
    <property type="match status" value="1"/>
</dbReference>
<dbReference type="InterPro" id="IPR012675">
    <property type="entry name" value="Beta-grasp_dom_sf"/>
</dbReference>
<gene>
    <name evidence="10" type="ORF">GCM10009539_39380</name>
</gene>
<evidence type="ECO:0000313" key="10">
    <source>
        <dbReference type="EMBL" id="GAA0250335.1"/>
    </source>
</evidence>
<dbReference type="SUPFAM" id="SSF52343">
    <property type="entry name" value="Ferredoxin reductase-like, C-terminal NADP-linked domain"/>
    <property type="match status" value="1"/>
</dbReference>
<dbReference type="Pfam" id="PF00111">
    <property type="entry name" value="Fer2"/>
    <property type="match status" value="1"/>
</dbReference>
<dbReference type="PROSITE" id="PS51384">
    <property type="entry name" value="FAD_FR"/>
    <property type="match status" value="1"/>
</dbReference>
<organism evidence="10 11">
    <name type="scientific">Cryptosporangium japonicum</name>
    <dbReference type="NCBI Taxonomy" id="80872"/>
    <lineage>
        <taxon>Bacteria</taxon>
        <taxon>Bacillati</taxon>
        <taxon>Actinomycetota</taxon>
        <taxon>Actinomycetes</taxon>
        <taxon>Cryptosporangiales</taxon>
        <taxon>Cryptosporangiaceae</taxon>
        <taxon>Cryptosporangium</taxon>
    </lineage>
</organism>
<dbReference type="PANTHER" id="PTHR47354">
    <property type="entry name" value="NADH OXIDOREDUCTASE HCR"/>
    <property type="match status" value="1"/>
</dbReference>
<protein>
    <submittedName>
        <fullName evidence="10">PDR/VanB family oxidoreductase</fullName>
    </submittedName>
</protein>
<dbReference type="Gene3D" id="3.40.50.80">
    <property type="entry name" value="Nucleotide-binding domain of ferredoxin-NADP reductase (FNR) module"/>
    <property type="match status" value="1"/>
</dbReference>
<keyword evidence="6" id="KW-0408">Iron</keyword>
<evidence type="ECO:0000256" key="4">
    <source>
        <dbReference type="ARBA" id="ARBA00022723"/>
    </source>
</evidence>
<evidence type="ECO:0000256" key="3">
    <source>
        <dbReference type="ARBA" id="ARBA00022714"/>
    </source>
</evidence>
<dbReference type="InterPro" id="IPR039261">
    <property type="entry name" value="FNR_nucleotide-bd"/>
</dbReference>
<dbReference type="PROSITE" id="PS51085">
    <property type="entry name" value="2FE2S_FER_2"/>
    <property type="match status" value="1"/>
</dbReference>
<dbReference type="PRINTS" id="PR00409">
    <property type="entry name" value="PHDIOXRDTASE"/>
</dbReference>
<dbReference type="PANTHER" id="PTHR47354:SF1">
    <property type="entry name" value="CARNITINE MONOOXYGENASE REDUCTASE SUBUNIT"/>
    <property type="match status" value="1"/>
</dbReference>
<dbReference type="InterPro" id="IPR050415">
    <property type="entry name" value="MRET"/>
</dbReference>
<dbReference type="InterPro" id="IPR054582">
    <property type="entry name" value="DmmA-like_N"/>
</dbReference>
<keyword evidence="5" id="KW-0560">Oxidoreductase</keyword>
<dbReference type="Proteomes" id="UP001500967">
    <property type="component" value="Unassembled WGS sequence"/>
</dbReference>
<dbReference type="Gene3D" id="3.10.20.30">
    <property type="match status" value="1"/>
</dbReference>
<dbReference type="InterPro" id="IPR036010">
    <property type="entry name" value="2Fe-2S_ferredoxin-like_sf"/>
</dbReference>
<evidence type="ECO:0000256" key="6">
    <source>
        <dbReference type="ARBA" id="ARBA00023004"/>
    </source>
</evidence>
<keyword evidence="4" id="KW-0479">Metal-binding</keyword>
<keyword evidence="2" id="KW-0285">Flavoprotein</keyword>
<dbReference type="Gene3D" id="2.40.30.10">
    <property type="entry name" value="Translation factors"/>
    <property type="match status" value="1"/>
</dbReference>
<proteinExistence type="predicted"/>